<evidence type="ECO:0000313" key="3">
    <source>
        <dbReference type="Proteomes" id="UP001465976"/>
    </source>
</evidence>
<feature type="region of interest" description="Disordered" evidence="1">
    <location>
        <begin position="65"/>
        <end position="411"/>
    </location>
</feature>
<feature type="region of interest" description="Disordered" evidence="1">
    <location>
        <begin position="1"/>
        <end position="45"/>
    </location>
</feature>
<feature type="compositionally biased region" description="Acidic residues" evidence="1">
    <location>
        <begin position="1399"/>
        <end position="1409"/>
    </location>
</feature>
<feature type="compositionally biased region" description="Basic residues" evidence="1">
    <location>
        <begin position="1133"/>
        <end position="1145"/>
    </location>
</feature>
<feature type="region of interest" description="Disordered" evidence="1">
    <location>
        <begin position="595"/>
        <end position="764"/>
    </location>
</feature>
<reference evidence="2 3" key="1">
    <citation type="submission" date="2024-02" db="EMBL/GenBank/DDBJ databases">
        <title>A draft genome for the cacao thread blight pathogen Marasmius crinis-equi.</title>
        <authorList>
            <person name="Cohen S.P."/>
            <person name="Baruah I.K."/>
            <person name="Amoako-Attah I."/>
            <person name="Bukari Y."/>
            <person name="Meinhardt L.W."/>
            <person name="Bailey B.A."/>
        </authorList>
    </citation>
    <scope>NUCLEOTIDE SEQUENCE [LARGE SCALE GENOMIC DNA]</scope>
    <source>
        <strain evidence="2 3">GH-76</strain>
    </source>
</reference>
<feature type="compositionally biased region" description="Polar residues" evidence="1">
    <location>
        <begin position="925"/>
        <end position="936"/>
    </location>
</feature>
<proteinExistence type="predicted"/>
<feature type="compositionally biased region" description="Low complexity" evidence="1">
    <location>
        <begin position="725"/>
        <end position="758"/>
    </location>
</feature>
<feature type="compositionally biased region" description="Basic and acidic residues" evidence="1">
    <location>
        <begin position="1425"/>
        <end position="1439"/>
    </location>
</feature>
<comment type="caution">
    <text evidence="2">The sequence shown here is derived from an EMBL/GenBank/DDBJ whole genome shotgun (WGS) entry which is preliminary data.</text>
</comment>
<feature type="compositionally biased region" description="Low complexity" evidence="1">
    <location>
        <begin position="1078"/>
        <end position="1106"/>
    </location>
</feature>
<feature type="region of interest" description="Disordered" evidence="1">
    <location>
        <begin position="1298"/>
        <end position="1459"/>
    </location>
</feature>
<feature type="compositionally biased region" description="Basic and acidic residues" evidence="1">
    <location>
        <begin position="65"/>
        <end position="80"/>
    </location>
</feature>
<feature type="region of interest" description="Disordered" evidence="1">
    <location>
        <begin position="1472"/>
        <end position="1508"/>
    </location>
</feature>
<feature type="compositionally biased region" description="Basic and acidic residues" evidence="1">
    <location>
        <begin position="373"/>
        <end position="382"/>
    </location>
</feature>
<feature type="compositionally biased region" description="Basic and acidic residues" evidence="1">
    <location>
        <begin position="104"/>
        <end position="119"/>
    </location>
</feature>
<feature type="compositionally biased region" description="Basic residues" evidence="1">
    <location>
        <begin position="1415"/>
        <end position="1424"/>
    </location>
</feature>
<feature type="compositionally biased region" description="Polar residues" evidence="1">
    <location>
        <begin position="174"/>
        <end position="187"/>
    </location>
</feature>
<gene>
    <name evidence="2" type="ORF">V5O48_010018</name>
</gene>
<dbReference type="EMBL" id="JBAHYK010000693">
    <property type="protein sequence ID" value="KAL0571946.1"/>
    <property type="molecule type" value="Genomic_DNA"/>
</dbReference>
<feature type="compositionally biased region" description="Acidic residues" evidence="1">
    <location>
        <begin position="194"/>
        <end position="241"/>
    </location>
</feature>
<feature type="compositionally biased region" description="Basic and acidic residues" evidence="1">
    <location>
        <begin position="159"/>
        <end position="173"/>
    </location>
</feature>
<feature type="region of interest" description="Disordered" evidence="1">
    <location>
        <begin position="785"/>
        <end position="817"/>
    </location>
</feature>
<feature type="compositionally biased region" description="Acidic residues" evidence="1">
    <location>
        <begin position="872"/>
        <end position="887"/>
    </location>
</feature>
<feature type="compositionally biased region" description="Polar residues" evidence="1">
    <location>
        <begin position="1299"/>
        <end position="1337"/>
    </location>
</feature>
<feature type="compositionally biased region" description="Polar residues" evidence="1">
    <location>
        <begin position="385"/>
        <end position="401"/>
    </location>
</feature>
<feature type="compositionally biased region" description="Low complexity" evidence="1">
    <location>
        <begin position="996"/>
        <end position="1018"/>
    </location>
</feature>
<feature type="compositionally biased region" description="Polar residues" evidence="1">
    <location>
        <begin position="1167"/>
        <end position="1176"/>
    </location>
</feature>
<feature type="compositionally biased region" description="Acidic residues" evidence="1">
    <location>
        <begin position="359"/>
        <end position="372"/>
    </location>
</feature>
<organism evidence="2 3">
    <name type="scientific">Marasmius crinis-equi</name>
    <dbReference type="NCBI Taxonomy" id="585013"/>
    <lineage>
        <taxon>Eukaryota</taxon>
        <taxon>Fungi</taxon>
        <taxon>Dikarya</taxon>
        <taxon>Basidiomycota</taxon>
        <taxon>Agaricomycotina</taxon>
        <taxon>Agaricomycetes</taxon>
        <taxon>Agaricomycetidae</taxon>
        <taxon>Agaricales</taxon>
        <taxon>Marasmiineae</taxon>
        <taxon>Marasmiaceae</taxon>
        <taxon>Marasmius</taxon>
    </lineage>
</organism>
<evidence type="ECO:0000256" key="1">
    <source>
        <dbReference type="SAM" id="MobiDB-lite"/>
    </source>
</evidence>
<keyword evidence="3" id="KW-1185">Reference proteome</keyword>
<feature type="compositionally biased region" description="Basic and acidic residues" evidence="1">
    <location>
        <begin position="1065"/>
        <end position="1074"/>
    </location>
</feature>
<feature type="region of interest" description="Disordered" evidence="1">
    <location>
        <begin position="853"/>
        <end position="1190"/>
    </location>
</feature>
<dbReference type="Proteomes" id="UP001465976">
    <property type="component" value="Unassembled WGS sequence"/>
</dbReference>
<name>A0ABR3F9N5_9AGAR</name>
<feature type="compositionally biased region" description="Basic and acidic residues" evidence="1">
    <location>
        <begin position="595"/>
        <end position="609"/>
    </location>
</feature>
<evidence type="ECO:0000313" key="2">
    <source>
        <dbReference type="EMBL" id="KAL0571946.1"/>
    </source>
</evidence>
<feature type="compositionally biased region" description="Polar residues" evidence="1">
    <location>
        <begin position="667"/>
        <end position="680"/>
    </location>
</feature>
<feature type="compositionally biased region" description="Basic and acidic residues" evidence="1">
    <location>
        <begin position="951"/>
        <end position="975"/>
    </location>
</feature>
<accession>A0ABR3F9N5</accession>
<sequence>MPSMFPAPAGRETSQFPTLSRSSSSSQRVHRAPIHNPYDKFSQSDFDAWIGGITTTLRKALGHEDDVHEKADGPFDHLLETEAEDGTMQEQSVERELGSSLFENETRDASRKGKDRDPEEGPGLGPGTEDEPIELESDSEEEEDIEGNLEVGDSDEGEGSERYDSDEEVHHDVQTTLEGSQPASNAFMNPVHDGEDEIADELDEEVDEMADEEVEGGELFEPEYADSEEEEEPGEDVDNEAAGDLGPQTIHVLSDSDDEQNDENERPAATLTNSIAQGAQPDEDDYQDVYQPLQDNTGGDVFGGQELLDPNRLNENDGSDISTFLTPGIMTPSDAAEAPSHSVASHMFGKSPREHEVHDLEEDDIELFGVEEEAGRDAKEADNILPTSDASLNDSQALQESNDIDKVNDSNMESDDEILEISFSEDQEYPMSASDKIADEMAELNAASMNGGFEALIPPIEVESILTQTTTTIVTKEITEEIIGLPPAQDVEKQEEAEHTNMDLVEASVSNKLDVEADTTGTESGTRTGDPGGHIFSMLDGPNPEHPVVPSELNDGRASLVPQLSIQAGGMSSTPLDPIFNEATKISDAPMKEAGLEREHDMSETRQEPDLAAQPSVVSMPTMVAESSSPPKTLEDAAKAHGPNEASSSAKFPSEDESPTTEHEPSQEGSSLPLQSQPTTLDPRRLLPQLSIDPGSTEPLSSPSQGPPAWVYPYVESAPPHNHYVPHAHQQSSVHSPPSSASPSTSNHPTPPTNNANSVSSPNPILSAYERMTMRWIPLSGNGKPFPSDSIPQGYPANAAIPRPPPTFAHIPLHYPPQNPYSPSQYYPLQGSPQAQHPMPALAMPAAPSVITTNDPYPAMLSTPGTVPKTNDDDDESDSESQSDELDQTSTSSSVANDENIPGSKKDSLSKPNGESVGPSGNVEVATNTDLRNGVQTAPAGRPDLSPVTTMKEDVVEGKEKETSARKPLAHEVKGTAKPGSKPSSVSDRQPDTVRSPPSEVKSESAAAASVASSASQSGREESDQRATKRKRQTTKSEGPRKTQAAKGKKAAPRNESTASRGKGKQKEVVRQHSETPSVASSGASAVAKLLESRASSVGSGDGSAVTQPSPTPARLKDFVFPKPAPVQPMLHNHSKKGPLQHSHRPPPLQTQIQKRGASFGSPVAGPSSQSTQPTQAHHPARSANSPVTRSNCRYHKISLPETEDGPHIFFLVPGCSLTDRELIKEEEIIDHGDANSEDSARMVPDIESLDINAYVIGIIRLLVGPDKEQEVYFLPKPGEERSRKMGRKKSMIIWGDSHTATGHPLSSSQPPVSANGSSSTAPRTQTDYTRVSTSPLTEDESEDDHPDVTSDTEGPADNAAAQHPKENGDTSPTKSEGNTKKGKRVKLGHDAAAYVPGSEDETGSDAEEGTQKKSPSKRSLKRPRATEAAKEESGDRQLKKSNAVVQNEASRTLGPTVDRGAAENGVMLANHRHGMDNNTLPGLRGIFKRPRTPDGADEERKKRKTEI</sequence>
<feature type="compositionally biased region" description="Basic and acidic residues" evidence="1">
    <location>
        <begin position="1492"/>
        <end position="1508"/>
    </location>
</feature>
<protein>
    <submittedName>
        <fullName evidence="2">Uncharacterized protein</fullName>
    </submittedName>
</protein>
<feature type="compositionally biased region" description="Acidic residues" evidence="1">
    <location>
        <begin position="128"/>
        <end position="158"/>
    </location>
</feature>